<dbReference type="OrthoDB" id="3620182at2"/>
<sequence>MRTTTPLISRAADGKEAVKPDGTAVRYHLFPEYEIHWNELPDGVTQQWHHHDTIEETVYVVAGRMLLHWREDGQERTEELGAGDVARLGTAPHTWENRSGDPVRFIVFKLVLDGVDKREIFRNDKQLD</sequence>
<dbReference type="CDD" id="cd02208">
    <property type="entry name" value="cupin_RmlC-like"/>
    <property type="match status" value="1"/>
</dbReference>
<dbReference type="InterPro" id="IPR013096">
    <property type="entry name" value="Cupin_2"/>
</dbReference>
<dbReference type="RefSeq" id="WP_061989456.1">
    <property type="nucleotide sequence ID" value="NZ_FOPQ01000008.1"/>
</dbReference>
<dbReference type="EMBL" id="LQCI01000003">
    <property type="protein sequence ID" value="KZB87476.1"/>
    <property type="molecule type" value="Genomic_DNA"/>
</dbReference>
<evidence type="ECO:0000313" key="3">
    <source>
        <dbReference type="Proteomes" id="UP000076321"/>
    </source>
</evidence>
<protein>
    <recommendedName>
        <fullName evidence="1">Cupin type-2 domain-containing protein</fullName>
    </recommendedName>
</protein>
<organism evidence="2 3">
    <name type="scientific">Amycolatopsis regifaucium</name>
    <dbReference type="NCBI Taxonomy" id="546365"/>
    <lineage>
        <taxon>Bacteria</taxon>
        <taxon>Bacillati</taxon>
        <taxon>Actinomycetota</taxon>
        <taxon>Actinomycetes</taxon>
        <taxon>Pseudonocardiales</taxon>
        <taxon>Pseudonocardiaceae</taxon>
        <taxon>Amycolatopsis</taxon>
    </lineage>
</organism>
<dbReference type="AlphaFoldDB" id="A0A154MT58"/>
<reference evidence="2 3" key="1">
    <citation type="submission" date="2015-12" db="EMBL/GenBank/DDBJ databases">
        <title>Amycolatopsis regifaucium genome sequencing and assembly.</title>
        <authorList>
            <person name="Mayilraj S."/>
        </authorList>
    </citation>
    <scope>NUCLEOTIDE SEQUENCE [LARGE SCALE GENOMIC DNA]</scope>
    <source>
        <strain evidence="2 3">GY080</strain>
    </source>
</reference>
<name>A0A154MT58_9PSEU</name>
<dbReference type="Proteomes" id="UP000076321">
    <property type="component" value="Unassembled WGS sequence"/>
</dbReference>
<proteinExistence type="predicted"/>
<accession>A0A154MT58</accession>
<dbReference type="InterPro" id="IPR014710">
    <property type="entry name" value="RmlC-like_jellyroll"/>
</dbReference>
<dbReference type="Gene3D" id="2.60.120.10">
    <property type="entry name" value="Jelly Rolls"/>
    <property type="match status" value="1"/>
</dbReference>
<dbReference type="SUPFAM" id="SSF51182">
    <property type="entry name" value="RmlC-like cupins"/>
    <property type="match status" value="1"/>
</dbReference>
<dbReference type="InterPro" id="IPR011051">
    <property type="entry name" value="RmlC_Cupin_sf"/>
</dbReference>
<feature type="domain" description="Cupin type-2" evidence="1">
    <location>
        <begin position="40"/>
        <end position="107"/>
    </location>
</feature>
<gene>
    <name evidence="2" type="ORF">AVL48_22850</name>
</gene>
<comment type="caution">
    <text evidence="2">The sequence shown here is derived from an EMBL/GenBank/DDBJ whole genome shotgun (WGS) entry which is preliminary data.</text>
</comment>
<dbReference type="Pfam" id="PF07883">
    <property type="entry name" value="Cupin_2"/>
    <property type="match status" value="1"/>
</dbReference>
<evidence type="ECO:0000313" key="2">
    <source>
        <dbReference type="EMBL" id="KZB87476.1"/>
    </source>
</evidence>
<evidence type="ECO:0000259" key="1">
    <source>
        <dbReference type="Pfam" id="PF07883"/>
    </source>
</evidence>